<dbReference type="RefSeq" id="WP_236986293.1">
    <property type="nucleotide sequence ID" value="NZ_AP023086.1"/>
</dbReference>
<keyword evidence="3" id="KW-1185">Reference proteome</keyword>
<feature type="signal peptide" evidence="1">
    <location>
        <begin position="1"/>
        <end position="25"/>
    </location>
</feature>
<evidence type="ECO:0000313" key="3">
    <source>
        <dbReference type="Proteomes" id="UP001320119"/>
    </source>
</evidence>
<organism evidence="2 3">
    <name type="scientific">Marinagarivorans cellulosilyticus</name>
    <dbReference type="NCBI Taxonomy" id="2721545"/>
    <lineage>
        <taxon>Bacteria</taxon>
        <taxon>Pseudomonadati</taxon>
        <taxon>Pseudomonadota</taxon>
        <taxon>Gammaproteobacteria</taxon>
        <taxon>Cellvibrionales</taxon>
        <taxon>Cellvibrionaceae</taxon>
        <taxon>Marinagarivorans</taxon>
    </lineage>
</organism>
<feature type="chain" id="PRO_5042878170" evidence="1">
    <location>
        <begin position="26"/>
        <end position="165"/>
    </location>
</feature>
<proteinExistence type="predicted"/>
<evidence type="ECO:0000313" key="2">
    <source>
        <dbReference type="EMBL" id="BCD96810.1"/>
    </source>
</evidence>
<accession>A0AAN2BJA5</accession>
<evidence type="ECO:0000256" key="1">
    <source>
        <dbReference type="SAM" id="SignalP"/>
    </source>
</evidence>
<name>A0AAN2BJA5_9GAMM</name>
<reference evidence="2 3" key="1">
    <citation type="journal article" date="2022" name="IScience">
        <title>An ultrasensitive nanofiber-based assay for enzymatic hydrolysis and deep-sea microbial degradation of cellulose.</title>
        <authorList>
            <person name="Tsudome M."/>
            <person name="Tachioka M."/>
            <person name="Miyazaki M."/>
            <person name="Uchimura K."/>
            <person name="Tsuda M."/>
            <person name="Takaki Y."/>
            <person name="Deguchi S."/>
        </authorList>
    </citation>
    <scope>NUCLEOTIDE SEQUENCE [LARGE SCALE GENOMIC DNA]</scope>
    <source>
        <strain evidence="2 3">GE09</strain>
    </source>
</reference>
<dbReference type="Proteomes" id="UP001320119">
    <property type="component" value="Chromosome"/>
</dbReference>
<dbReference type="AlphaFoldDB" id="A0AAN2BJA5"/>
<keyword evidence="1" id="KW-0732">Signal</keyword>
<protein>
    <submittedName>
        <fullName evidence="2">Uncharacterized protein</fullName>
    </submittedName>
</protein>
<sequence>MVTLKRSSLTAIAISSLLVSLNTNAGEKIIIPEAVPFGKTSNATAAVKEKCELGEKVSAYIDKYSKLVEVGDGTTAKHIDMEISEVFAPGGGAWSGPKWLEVTGTLKDGTKEIASFRAKRFSTGGAFGGFKGTCGILARCTKALGKDIATWLKEPTDNAELGDAK</sequence>
<dbReference type="KEGG" id="marq:MARGE09_P1010"/>
<gene>
    <name evidence="2" type="ORF">MARGE09_P1010</name>
</gene>
<dbReference type="EMBL" id="AP023086">
    <property type="protein sequence ID" value="BCD96810.1"/>
    <property type="molecule type" value="Genomic_DNA"/>
</dbReference>